<evidence type="ECO:0000256" key="1">
    <source>
        <dbReference type="SAM" id="Phobius"/>
    </source>
</evidence>
<dbReference type="EMBL" id="SWBQ01000001">
    <property type="protein sequence ID" value="TKC09693.1"/>
    <property type="molecule type" value="Genomic_DNA"/>
</dbReference>
<feature type="transmembrane region" description="Helical" evidence="1">
    <location>
        <begin position="20"/>
        <end position="38"/>
    </location>
</feature>
<dbReference type="AlphaFoldDB" id="A0A4U1CQ87"/>
<protein>
    <submittedName>
        <fullName evidence="2">Uncharacterized protein</fullName>
    </submittedName>
</protein>
<name>A0A4U1CQ87_9SPHI</name>
<keyword evidence="1" id="KW-0472">Membrane</keyword>
<reference evidence="2 3" key="1">
    <citation type="submission" date="2019-04" db="EMBL/GenBank/DDBJ databases">
        <title>Pedobacter sp. RP-3-15 sp. nov., isolated from Arctic soil.</title>
        <authorList>
            <person name="Dahal R.H."/>
            <person name="Kim D.-U."/>
        </authorList>
    </citation>
    <scope>NUCLEOTIDE SEQUENCE [LARGE SCALE GENOMIC DNA]</scope>
    <source>
        <strain evidence="2 3">RP-3-15</strain>
    </source>
</reference>
<evidence type="ECO:0000313" key="3">
    <source>
        <dbReference type="Proteomes" id="UP000307244"/>
    </source>
</evidence>
<dbReference type="OrthoDB" id="764655at2"/>
<sequence>MKASAISTITKSLPIEFSPLVNYCLLTALGLINLFYIKSLLRFLYLDMQYIKRSILFTLLVLASVTPLKLSAQSTPVGEYRLSNSSLELNADSTFTFRWGVCLTHRWSSGKWRINNDTIYFKVVPIYDTVTYSDNRIKVNHTFLSEYGESGHTYLPISAYHFIEPKRWSTQEEDHFPKKLFFQKNKLYAIANDKRLIRKKEGGSLWRKGYPTWYTKGMPKL</sequence>
<feature type="transmembrane region" description="Helical" evidence="1">
    <location>
        <begin position="50"/>
        <end position="68"/>
    </location>
</feature>
<accession>A0A4U1CQ87</accession>
<keyword evidence="3" id="KW-1185">Reference proteome</keyword>
<gene>
    <name evidence="2" type="ORF">FA047_06340</name>
</gene>
<comment type="caution">
    <text evidence="2">The sequence shown here is derived from an EMBL/GenBank/DDBJ whole genome shotgun (WGS) entry which is preliminary data.</text>
</comment>
<evidence type="ECO:0000313" key="2">
    <source>
        <dbReference type="EMBL" id="TKC09693.1"/>
    </source>
</evidence>
<proteinExistence type="predicted"/>
<keyword evidence="1" id="KW-0812">Transmembrane</keyword>
<keyword evidence="1" id="KW-1133">Transmembrane helix</keyword>
<dbReference type="Proteomes" id="UP000307244">
    <property type="component" value="Unassembled WGS sequence"/>
</dbReference>
<organism evidence="2 3">
    <name type="scientific">Pedobacter frigoris</name>
    <dbReference type="NCBI Taxonomy" id="2571272"/>
    <lineage>
        <taxon>Bacteria</taxon>
        <taxon>Pseudomonadati</taxon>
        <taxon>Bacteroidota</taxon>
        <taxon>Sphingobacteriia</taxon>
        <taxon>Sphingobacteriales</taxon>
        <taxon>Sphingobacteriaceae</taxon>
        <taxon>Pedobacter</taxon>
    </lineage>
</organism>